<keyword evidence="3" id="KW-1185">Reference proteome</keyword>
<evidence type="ECO:0000313" key="3">
    <source>
        <dbReference type="Proteomes" id="UP001218218"/>
    </source>
</evidence>
<gene>
    <name evidence="2" type="ORF">DFH08DRAFT_824134</name>
</gene>
<evidence type="ECO:0000256" key="1">
    <source>
        <dbReference type="SAM" id="MobiDB-lite"/>
    </source>
</evidence>
<protein>
    <submittedName>
        <fullName evidence="2">Uncharacterized protein</fullName>
    </submittedName>
</protein>
<dbReference type="EMBL" id="JARIHO010000087">
    <property type="protein sequence ID" value="KAJ7307823.1"/>
    <property type="molecule type" value="Genomic_DNA"/>
</dbReference>
<sequence>MSQSISQTLIFPPITPITAPMSSAWTTLKSQPTSVFSLPAQHPWSQIAWLHSPSVPPGNPESDTYNDHLPDEFALIVYGVGRMSGSPQTLNDGHTSRLITVTLSDFIHNDTKASTVQYMPDVSLTYRQLAEHKLQNPRRNVAASESLISTSLAQEDSAFNRSASNPPPERSTPTFTVYSTCQTNFLFLFIGNDAIHSSNTFNHTGTHGGNHGGNFHSFGLISVQDCGTNWPRSETLFDEELIASQLALSNLRAWPGLEARAWAQPEAAWAWEIPSPSPRARLETPSPGSSPGLGTG</sequence>
<name>A0AAD6Z5Y9_9AGAR</name>
<dbReference type="AlphaFoldDB" id="A0AAD6Z5Y9"/>
<dbReference type="Proteomes" id="UP001218218">
    <property type="component" value="Unassembled WGS sequence"/>
</dbReference>
<reference evidence="2" key="1">
    <citation type="submission" date="2023-03" db="EMBL/GenBank/DDBJ databases">
        <title>Massive genome expansion in bonnet fungi (Mycena s.s.) driven by repeated elements and novel gene families across ecological guilds.</title>
        <authorList>
            <consortium name="Lawrence Berkeley National Laboratory"/>
            <person name="Harder C.B."/>
            <person name="Miyauchi S."/>
            <person name="Viragh M."/>
            <person name="Kuo A."/>
            <person name="Thoen E."/>
            <person name="Andreopoulos B."/>
            <person name="Lu D."/>
            <person name="Skrede I."/>
            <person name="Drula E."/>
            <person name="Henrissat B."/>
            <person name="Morin E."/>
            <person name="Kohler A."/>
            <person name="Barry K."/>
            <person name="LaButti K."/>
            <person name="Morin E."/>
            <person name="Salamov A."/>
            <person name="Lipzen A."/>
            <person name="Mereny Z."/>
            <person name="Hegedus B."/>
            <person name="Baldrian P."/>
            <person name="Stursova M."/>
            <person name="Weitz H."/>
            <person name="Taylor A."/>
            <person name="Grigoriev I.V."/>
            <person name="Nagy L.G."/>
            <person name="Martin F."/>
            <person name="Kauserud H."/>
        </authorList>
    </citation>
    <scope>NUCLEOTIDE SEQUENCE</scope>
    <source>
        <strain evidence="2">CBHHK002</strain>
    </source>
</reference>
<organism evidence="2 3">
    <name type="scientific">Mycena albidolilacea</name>
    <dbReference type="NCBI Taxonomy" id="1033008"/>
    <lineage>
        <taxon>Eukaryota</taxon>
        <taxon>Fungi</taxon>
        <taxon>Dikarya</taxon>
        <taxon>Basidiomycota</taxon>
        <taxon>Agaricomycotina</taxon>
        <taxon>Agaricomycetes</taxon>
        <taxon>Agaricomycetidae</taxon>
        <taxon>Agaricales</taxon>
        <taxon>Marasmiineae</taxon>
        <taxon>Mycenaceae</taxon>
        <taxon>Mycena</taxon>
    </lineage>
</organism>
<accession>A0AAD6Z5Y9</accession>
<comment type="caution">
    <text evidence="2">The sequence shown here is derived from an EMBL/GenBank/DDBJ whole genome shotgun (WGS) entry which is preliminary data.</text>
</comment>
<feature type="region of interest" description="Disordered" evidence="1">
    <location>
        <begin position="274"/>
        <end position="296"/>
    </location>
</feature>
<evidence type="ECO:0000313" key="2">
    <source>
        <dbReference type="EMBL" id="KAJ7307823.1"/>
    </source>
</evidence>
<proteinExistence type="predicted"/>